<proteinExistence type="predicted"/>
<reference evidence="1" key="1">
    <citation type="journal article" date="2020" name="Stud. Mycol.">
        <title>101 Dothideomycetes genomes: a test case for predicting lifestyles and emergence of pathogens.</title>
        <authorList>
            <person name="Haridas S."/>
            <person name="Albert R."/>
            <person name="Binder M."/>
            <person name="Bloem J."/>
            <person name="Labutti K."/>
            <person name="Salamov A."/>
            <person name="Andreopoulos B."/>
            <person name="Baker S."/>
            <person name="Barry K."/>
            <person name="Bills G."/>
            <person name="Bluhm B."/>
            <person name="Cannon C."/>
            <person name="Castanera R."/>
            <person name="Culley D."/>
            <person name="Daum C."/>
            <person name="Ezra D."/>
            <person name="Gonzalez J."/>
            <person name="Henrissat B."/>
            <person name="Kuo A."/>
            <person name="Liang C."/>
            <person name="Lipzen A."/>
            <person name="Lutzoni F."/>
            <person name="Magnuson J."/>
            <person name="Mondo S."/>
            <person name="Nolan M."/>
            <person name="Ohm R."/>
            <person name="Pangilinan J."/>
            <person name="Park H.-J."/>
            <person name="Ramirez L."/>
            <person name="Alfaro M."/>
            <person name="Sun H."/>
            <person name="Tritt A."/>
            <person name="Yoshinaga Y."/>
            <person name="Zwiers L.-H."/>
            <person name="Turgeon B."/>
            <person name="Goodwin S."/>
            <person name="Spatafora J."/>
            <person name="Crous P."/>
            <person name="Grigoriev I."/>
        </authorList>
    </citation>
    <scope>NUCLEOTIDE SEQUENCE</scope>
    <source>
        <strain evidence="1">CBS 107.79</strain>
    </source>
</reference>
<dbReference type="EMBL" id="ML976678">
    <property type="protein sequence ID" value="KAF1973920.1"/>
    <property type="molecule type" value="Genomic_DNA"/>
</dbReference>
<evidence type="ECO:0000313" key="1">
    <source>
        <dbReference type="EMBL" id="KAF1973920.1"/>
    </source>
</evidence>
<keyword evidence="2" id="KW-1185">Reference proteome</keyword>
<protein>
    <submittedName>
        <fullName evidence="1">Uncharacterized protein</fullName>
    </submittedName>
</protein>
<accession>A0A6A5VB60</accession>
<sequence>MLFIIDVLRKYIEKSLIYYRTNKDLFNKYYRKTNSSLFYTIALILHPNRRTKYAKM</sequence>
<dbReference type="OrthoDB" id="3935139at2759"/>
<gene>
    <name evidence="1" type="ORF">BU23DRAFT_463632</name>
</gene>
<dbReference type="AlphaFoldDB" id="A0A6A5VB60"/>
<name>A0A6A5VB60_9PLEO</name>
<dbReference type="Proteomes" id="UP000800036">
    <property type="component" value="Unassembled WGS sequence"/>
</dbReference>
<evidence type="ECO:0000313" key="2">
    <source>
        <dbReference type="Proteomes" id="UP000800036"/>
    </source>
</evidence>
<organism evidence="1 2">
    <name type="scientific">Bimuria novae-zelandiae CBS 107.79</name>
    <dbReference type="NCBI Taxonomy" id="1447943"/>
    <lineage>
        <taxon>Eukaryota</taxon>
        <taxon>Fungi</taxon>
        <taxon>Dikarya</taxon>
        <taxon>Ascomycota</taxon>
        <taxon>Pezizomycotina</taxon>
        <taxon>Dothideomycetes</taxon>
        <taxon>Pleosporomycetidae</taxon>
        <taxon>Pleosporales</taxon>
        <taxon>Massarineae</taxon>
        <taxon>Didymosphaeriaceae</taxon>
        <taxon>Bimuria</taxon>
    </lineage>
</organism>